<reference evidence="2 3" key="1">
    <citation type="journal article" date="2012" name="PLoS Pathog.">
        <title>Diverse lifestyles and strategies of plant pathogenesis encoded in the genomes of eighteen Dothideomycetes fungi.</title>
        <authorList>
            <person name="Ohm R.A."/>
            <person name="Feau N."/>
            <person name="Henrissat B."/>
            <person name="Schoch C.L."/>
            <person name="Horwitz B.A."/>
            <person name="Barry K.W."/>
            <person name="Condon B.J."/>
            <person name="Copeland A.C."/>
            <person name="Dhillon B."/>
            <person name="Glaser F."/>
            <person name="Hesse C.N."/>
            <person name="Kosti I."/>
            <person name="LaButti K."/>
            <person name="Lindquist E.A."/>
            <person name="Lucas S."/>
            <person name="Salamov A.A."/>
            <person name="Bradshaw R.E."/>
            <person name="Ciuffetti L."/>
            <person name="Hamelin R.C."/>
            <person name="Kema G.H.J."/>
            <person name="Lawrence C."/>
            <person name="Scott J.A."/>
            <person name="Spatafora J.W."/>
            <person name="Turgeon B.G."/>
            <person name="de Wit P.J.G.M."/>
            <person name="Zhong S."/>
            <person name="Goodwin S.B."/>
            <person name="Grigoriev I.V."/>
        </authorList>
    </citation>
    <scope>NUCLEOTIDE SEQUENCE [LARGE SCALE GENOMIC DNA]</scope>
    <source>
        <strain evidence="3">C5 / ATCC 48332 / race O</strain>
    </source>
</reference>
<keyword evidence="1" id="KW-0812">Transmembrane</keyword>
<dbReference type="Proteomes" id="UP000016936">
    <property type="component" value="Unassembled WGS sequence"/>
</dbReference>
<keyword evidence="1" id="KW-1133">Transmembrane helix</keyword>
<evidence type="ECO:0000256" key="1">
    <source>
        <dbReference type="SAM" id="Phobius"/>
    </source>
</evidence>
<sequence length="58" mass="7077">IGSLIYLTIFIRLDLVFSINYLARYIFNPILKFSKYFNNRFSYLLNTKNYRLNLSLKF</sequence>
<proteinExistence type="predicted"/>
<evidence type="ECO:0000313" key="2">
    <source>
        <dbReference type="EMBL" id="EMD89527.1"/>
    </source>
</evidence>
<dbReference type="EMBL" id="KB445578">
    <property type="protein sequence ID" value="EMD89527.1"/>
    <property type="molecule type" value="Genomic_DNA"/>
</dbReference>
<feature type="non-terminal residue" evidence="2">
    <location>
        <position position="1"/>
    </location>
</feature>
<dbReference type="HOGENOM" id="CLU_3019763_0_0_1"/>
<dbReference type="AlphaFoldDB" id="M2UNN0"/>
<gene>
    <name evidence="2" type="ORF">COCHEDRAFT_1106996</name>
</gene>
<feature type="transmembrane region" description="Helical" evidence="1">
    <location>
        <begin position="6"/>
        <end position="27"/>
    </location>
</feature>
<reference evidence="3" key="2">
    <citation type="journal article" date="2013" name="PLoS Genet.">
        <title>Comparative genome structure, secondary metabolite, and effector coding capacity across Cochliobolus pathogens.</title>
        <authorList>
            <person name="Condon B.J."/>
            <person name="Leng Y."/>
            <person name="Wu D."/>
            <person name="Bushley K.E."/>
            <person name="Ohm R.A."/>
            <person name="Otillar R."/>
            <person name="Martin J."/>
            <person name="Schackwitz W."/>
            <person name="Grimwood J."/>
            <person name="MohdZainudin N."/>
            <person name="Xue C."/>
            <person name="Wang R."/>
            <person name="Manning V.A."/>
            <person name="Dhillon B."/>
            <person name="Tu Z.J."/>
            <person name="Steffenson B.J."/>
            <person name="Salamov A."/>
            <person name="Sun H."/>
            <person name="Lowry S."/>
            <person name="LaButti K."/>
            <person name="Han J."/>
            <person name="Copeland A."/>
            <person name="Lindquist E."/>
            <person name="Barry K."/>
            <person name="Schmutz J."/>
            <person name="Baker S.E."/>
            <person name="Ciuffetti L.M."/>
            <person name="Grigoriev I.V."/>
            <person name="Zhong S."/>
            <person name="Turgeon B.G."/>
        </authorList>
    </citation>
    <scope>NUCLEOTIDE SEQUENCE [LARGE SCALE GENOMIC DNA]</scope>
    <source>
        <strain evidence="3">C5 / ATCC 48332 / race O</strain>
    </source>
</reference>
<organism evidence="2 3">
    <name type="scientific">Cochliobolus heterostrophus (strain C5 / ATCC 48332 / race O)</name>
    <name type="common">Southern corn leaf blight fungus</name>
    <name type="synonym">Bipolaris maydis</name>
    <dbReference type="NCBI Taxonomy" id="701091"/>
    <lineage>
        <taxon>Eukaryota</taxon>
        <taxon>Fungi</taxon>
        <taxon>Dikarya</taxon>
        <taxon>Ascomycota</taxon>
        <taxon>Pezizomycotina</taxon>
        <taxon>Dothideomycetes</taxon>
        <taxon>Pleosporomycetidae</taxon>
        <taxon>Pleosporales</taxon>
        <taxon>Pleosporineae</taxon>
        <taxon>Pleosporaceae</taxon>
        <taxon>Bipolaris</taxon>
    </lineage>
</organism>
<protein>
    <submittedName>
        <fullName evidence="2">Uncharacterized protein</fullName>
    </submittedName>
</protein>
<evidence type="ECO:0000313" key="3">
    <source>
        <dbReference type="Proteomes" id="UP000016936"/>
    </source>
</evidence>
<keyword evidence="1" id="KW-0472">Membrane</keyword>
<name>M2UNN0_COCH5</name>
<keyword evidence="3" id="KW-1185">Reference proteome</keyword>
<accession>M2UNN0</accession>